<evidence type="ECO:0000256" key="1">
    <source>
        <dbReference type="SAM" id="Phobius"/>
    </source>
</evidence>
<evidence type="ECO:0000313" key="3">
    <source>
        <dbReference type="Proteomes" id="UP000179010"/>
    </source>
</evidence>
<evidence type="ECO:0000313" key="2">
    <source>
        <dbReference type="EMBL" id="OGB85726.1"/>
    </source>
</evidence>
<keyword evidence="1" id="KW-0812">Transmembrane</keyword>
<feature type="transmembrane region" description="Helical" evidence="1">
    <location>
        <begin position="59"/>
        <end position="80"/>
    </location>
</feature>
<organism evidence="2 3">
    <name type="scientific">candidate division Kazan bacterium RIFCSPLOWO2_01_FULL_48_13</name>
    <dbReference type="NCBI Taxonomy" id="1798539"/>
    <lineage>
        <taxon>Bacteria</taxon>
        <taxon>Bacteria division Kazan-3B-28</taxon>
    </lineage>
</organism>
<accession>A0A1F4PQ57</accession>
<keyword evidence="1" id="KW-1133">Transmembrane helix</keyword>
<reference evidence="2 3" key="1">
    <citation type="journal article" date="2016" name="Nat. Commun.">
        <title>Thousands of microbial genomes shed light on interconnected biogeochemical processes in an aquifer system.</title>
        <authorList>
            <person name="Anantharaman K."/>
            <person name="Brown C.T."/>
            <person name="Hug L.A."/>
            <person name="Sharon I."/>
            <person name="Castelle C.J."/>
            <person name="Probst A.J."/>
            <person name="Thomas B.C."/>
            <person name="Singh A."/>
            <person name="Wilkins M.J."/>
            <person name="Karaoz U."/>
            <person name="Brodie E.L."/>
            <person name="Williams K.H."/>
            <person name="Hubbard S.S."/>
            <person name="Banfield J.F."/>
        </authorList>
    </citation>
    <scope>NUCLEOTIDE SEQUENCE [LARGE SCALE GENOMIC DNA]</scope>
</reference>
<sequence length="97" mass="10429">MNKKAKKAARELQRLQNLYQSANTSQPIGVSQSVVNRPAVAHGQTATVSHHHGYVKRDLLVLLGLIVVMIAALIGLNLLAETTAFGAVLARMVGKIF</sequence>
<proteinExistence type="predicted"/>
<dbReference type="Proteomes" id="UP000179010">
    <property type="component" value="Unassembled WGS sequence"/>
</dbReference>
<keyword evidence="1" id="KW-0472">Membrane</keyword>
<name>A0A1F4PQ57_UNCK3</name>
<dbReference type="AlphaFoldDB" id="A0A1F4PQ57"/>
<comment type="caution">
    <text evidence="2">The sequence shown here is derived from an EMBL/GenBank/DDBJ whole genome shotgun (WGS) entry which is preliminary data.</text>
</comment>
<dbReference type="EMBL" id="METE01000001">
    <property type="protein sequence ID" value="OGB85726.1"/>
    <property type="molecule type" value="Genomic_DNA"/>
</dbReference>
<protein>
    <submittedName>
        <fullName evidence="2">Uncharacterized protein</fullName>
    </submittedName>
</protein>
<gene>
    <name evidence="2" type="ORF">A2994_03150</name>
</gene>